<organism evidence="1 2">
    <name type="scientific">Portunus trituberculatus</name>
    <name type="common">Swimming crab</name>
    <name type="synonym">Neptunus trituberculatus</name>
    <dbReference type="NCBI Taxonomy" id="210409"/>
    <lineage>
        <taxon>Eukaryota</taxon>
        <taxon>Metazoa</taxon>
        <taxon>Ecdysozoa</taxon>
        <taxon>Arthropoda</taxon>
        <taxon>Crustacea</taxon>
        <taxon>Multicrustacea</taxon>
        <taxon>Malacostraca</taxon>
        <taxon>Eumalacostraca</taxon>
        <taxon>Eucarida</taxon>
        <taxon>Decapoda</taxon>
        <taxon>Pleocyemata</taxon>
        <taxon>Brachyura</taxon>
        <taxon>Eubrachyura</taxon>
        <taxon>Portunoidea</taxon>
        <taxon>Portunidae</taxon>
        <taxon>Portuninae</taxon>
        <taxon>Portunus</taxon>
    </lineage>
</organism>
<dbReference type="EMBL" id="VSRR010015781">
    <property type="protein sequence ID" value="MPC58548.1"/>
    <property type="molecule type" value="Genomic_DNA"/>
</dbReference>
<protein>
    <submittedName>
        <fullName evidence="1">Uncharacterized protein</fullName>
    </submittedName>
</protein>
<comment type="caution">
    <text evidence="1">The sequence shown here is derived from an EMBL/GenBank/DDBJ whole genome shotgun (WGS) entry which is preliminary data.</text>
</comment>
<accession>A0A5B7GNJ4</accession>
<proteinExistence type="predicted"/>
<dbReference type="Proteomes" id="UP000324222">
    <property type="component" value="Unassembled WGS sequence"/>
</dbReference>
<name>A0A5B7GNJ4_PORTR</name>
<sequence>MALGQALWSKDLSDIIDTAISRGSGVESPSTDFIGATAYRSHVTRDPQSYCDDCLVPLTVRDILVECPSLTDLRHRYLYRCRGRDSGVYYTLKVLRPECLAQGHDFFAAPNDLLMLRRQKVKIHPSILVGGTPSLIVGVLSSLCSFTRDYAR</sequence>
<dbReference type="AlphaFoldDB" id="A0A5B7GNJ4"/>
<keyword evidence="2" id="KW-1185">Reference proteome</keyword>
<evidence type="ECO:0000313" key="1">
    <source>
        <dbReference type="EMBL" id="MPC58548.1"/>
    </source>
</evidence>
<evidence type="ECO:0000313" key="2">
    <source>
        <dbReference type="Proteomes" id="UP000324222"/>
    </source>
</evidence>
<gene>
    <name evidence="1" type="ORF">E2C01_052554</name>
</gene>
<reference evidence="1 2" key="1">
    <citation type="submission" date="2019-05" db="EMBL/GenBank/DDBJ databases">
        <title>Another draft genome of Portunus trituberculatus and its Hox gene families provides insights of decapod evolution.</title>
        <authorList>
            <person name="Jeong J.-H."/>
            <person name="Song I."/>
            <person name="Kim S."/>
            <person name="Choi T."/>
            <person name="Kim D."/>
            <person name="Ryu S."/>
            <person name="Kim W."/>
        </authorList>
    </citation>
    <scope>NUCLEOTIDE SEQUENCE [LARGE SCALE GENOMIC DNA]</scope>
    <source>
        <tissue evidence="1">Muscle</tissue>
    </source>
</reference>